<evidence type="ECO:0000256" key="1">
    <source>
        <dbReference type="SAM" id="MobiDB-lite"/>
    </source>
</evidence>
<evidence type="ECO:0000256" key="2">
    <source>
        <dbReference type="SAM" id="Phobius"/>
    </source>
</evidence>
<feature type="transmembrane region" description="Helical" evidence="2">
    <location>
        <begin position="190"/>
        <end position="208"/>
    </location>
</feature>
<gene>
    <name evidence="3" type="ORF">ANE_LOCUS1068</name>
</gene>
<comment type="caution">
    <text evidence="3">The sequence shown here is derived from an EMBL/GenBank/DDBJ whole genome shotgun (WGS) entry which is preliminary data.</text>
</comment>
<feature type="transmembrane region" description="Helical" evidence="2">
    <location>
        <begin position="220"/>
        <end position="238"/>
    </location>
</feature>
<keyword evidence="4" id="KW-1185">Reference proteome</keyword>
<dbReference type="AlphaFoldDB" id="A0A565AP18"/>
<feature type="region of interest" description="Disordered" evidence="1">
    <location>
        <begin position="59"/>
        <end position="108"/>
    </location>
</feature>
<dbReference type="Proteomes" id="UP000489600">
    <property type="component" value="Unassembled WGS sequence"/>
</dbReference>
<keyword evidence="2" id="KW-1133">Transmembrane helix</keyword>
<feature type="compositionally biased region" description="Pro residues" evidence="1">
    <location>
        <begin position="63"/>
        <end position="91"/>
    </location>
</feature>
<evidence type="ECO:0000313" key="3">
    <source>
        <dbReference type="EMBL" id="VVA90623.1"/>
    </source>
</evidence>
<protein>
    <submittedName>
        <fullName evidence="3">Uncharacterized protein</fullName>
    </submittedName>
</protein>
<feature type="transmembrane region" description="Helical" evidence="2">
    <location>
        <begin position="244"/>
        <end position="262"/>
    </location>
</feature>
<organism evidence="3 4">
    <name type="scientific">Arabis nemorensis</name>
    <dbReference type="NCBI Taxonomy" id="586526"/>
    <lineage>
        <taxon>Eukaryota</taxon>
        <taxon>Viridiplantae</taxon>
        <taxon>Streptophyta</taxon>
        <taxon>Embryophyta</taxon>
        <taxon>Tracheophyta</taxon>
        <taxon>Spermatophyta</taxon>
        <taxon>Magnoliopsida</taxon>
        <taxon>eudicotyledons</taxon>
        <taxon>Gunneridae</taxon>
        <taxon>Pentapetalae</taxon>
        <taxon>rosids</taxon>
        <taxon>malvids</taxon>
        <taxon>Brassicales</taxon>
        <taxon>Brassicaceae</taxon>
        <taxon>Arabideae</taxon>
        <taxon>Arabis</taxon>
    </lineage>
</organism>
<keyword evidence="2" id="KW-0812">Transmembrane</keyword>
<evidence type="ECO:0000313" key="4">
    <source>
        <dbReference type="Proteomes" id="UP000489600"/>
    </source>
</evidence>
<dbReference type="EMBL" id="CABITT030000001">
    <property type="protein sequence ID" value="VVA90623.1"/>
    <property type="molecule type" value="Genomic_DNA"/>
</dbReference>
<reference evidence="3" key="1">
    <citation type="submission" date="2019-07" db="EMBL/GenBank/DDBJ databases">
        <authorList>
            <person name="Dittberner H."/>
        </authorList>
    </citation>
    <scope>NUCLEOTIDE SEQUENCE [LARGE SCALE GENOMIC DNA]</scope>
</reference>
<name>A0A565AP18_9BRAS</name>
<feature type="transmembrane region" description="Helical" evidence="2">
    <location>
        <begin position="156"/>
        <end position="175"/>
    </location>
</feature>
<accession>A0A565AP18</accession>
<proteinExistence type="predicted"/>
<keyword evidence="2" id="KW-0472">Membrane</keyword>
<sequence>MRGIRRRTAKTVSHEHPVTVFVFIRGNIVTHLSFGQVFSWSLLQLLMSVLRTMLAQPNLAKPPSNPSSPPTPLSSPPPTPLSSPQGTPNPVPNALIASGTPNPVPNAPIASGTLNPVLNASIASGTPNPVPNALNAPPVPTGLTTRFSTNAQFKSFMVKVNLLLYNTLTILMVVYARKEKAEKETTAESAVMYIAWLMYLEFGVLDAWNRAMNPGDRVYGEISILSGLILIWSLLDILVGDDSYLIWVYCGTGGLSTSPYILPHVSRFINAIMDWFANCSPNGVVNWLFPLIGI</sequence>